<feature type="compositionally biased region" description="Basic and acidic residues" evidence="1">
    <location>
        <begin position="107"/>
        <end position="131"/>
    </location>
</feature>
<evidence type="ECO:0000313" key="3">
    <source>
        <dbReference type="Proteomes" id="UP000005237"/>
    </source>
</evidence>
<proteinExistence type="predicted"/>
<accession>A0A8R1IWS7</accession>
<reference evidence="2" key="2">
    <citation type="submission" date="2022-06" db="UniProtKB">
        <authorList>
            <consortium name="EnsemblMetazoa"/>
        </authorList>
    </citation>
    <scope>IDENTIFICATION</scope>
    <source>
        <strain evidence="2">DF5081</strain>
    </source>
</reference>
<dbReference type="AlphaFoldDB" id="A0A8R1IWS7"/>
<evidence type="ECO:0000256" key="1">
    <source>
        <dbReference type="SAM" id="MobiDB-lite"/>
    </source>
</evidence>
<evidence type="ECO:0000313" key="2">
    <source>
        <dbReference type="EnsemblMetazoa" id="CJA41517.1"/>
    </source>
</evidence>
<reference evidence="3" key="1">
    <citation type="submission" date="2010-08" db="EMBL/GenBank/DDBJ databases">
        <authorList>
            <consortium name="Caenorhabditis japonica Sequencing Consortium"/>
            <person name="Wilson R.K."/>
        </authorList>
    </citation>
    <scope>NUCLEOTIDE SEQUENCE [LARGE SCALE GENOMIC DNA]</scope>
    <source>
        <strain evidence="3">DF5081</strain>
    </source>
</reference>
<dbReference type="Proteomes" id="UP000005237">
    <property type="component" value="Unassembled WGS sequence"/>
</dbReference>
<dbReference type="EnsemblMetazoa" id="CJA41517.1">
    <property type="protein sequence ID" value="CJA41517.1"/>
    <property type="gene ID" value="WBGene00217365"/>
</dbReference>
<feature type="compositionally biased region" description="Basic and acidic residues" evidence="1">
    <location>
        <begin position="1"/>
        <end position="10"/>
    </location>
</feature>
<organism evidence="2 3">
    <name type="scientific">Caenorhabditis japonica</name>
    <dbReference type="NCBI Taxonomy" id="281687"/>
    <lineage>
        <taxon>Eukaryota</taxon>
        <taxon>Metazoa</taxon>
        <taxon>Ecdysozoa</taxon>
        <taxon>Nematoda</taxon>
        <taxon>Chromadorea</taxon>
        <taxon>Rhabditida</taxon>
        <taxon>Rhabditina</taxon>
        <taxon>Rhabditomorpha</taxon>
        <taxon>Rhabditoidea</taxon>
        <taxon>Rhabditidae</taxon>
        <taxon>Peloderinae</taxon>
        <taxon>Caenorhabditis</taxon>
    </lineage>
</organism>
<protein>
    <submittedName>
        <fullName evidence="2">Uncharacterized protein</fullName>
    </submittedName>
</protein>
<sequence>MLKGSSHDDDTTIITDKTVEKSQNQRQQKDSERDGLNMTVPDGGASTSTPREAPFGSQTARESSRLYQREGAQNSEERANSARDPPSSMARVPLRRSYRDAGQAMSVEKKEKKVERLFAQPKPDEKEKNTVAEEQEIEEIVSGNERMAA</sequence>
<name>A0A8R1IWS7_CAEJA</name>
<feature type="compositionally biased region" description="Polar residues" evidence="1">
    <location>
        <begin position="45"/>
        <end position="61"/>
    </location>
</feature>
<keyword evidence="3" id="KW-1185">Reference proteome</keyword>
<feature type="region of interest" description="Disordered" evidence="1">
    <location>
        <begin position="1"/>
        <end position="149"/>
    </location>
</feature>